<dbReference type="InterPro" id="IPR036279">
    <property type="entry name" value="5-3_exonuclease_C_sf"/>
</dbReference>
<dbReference type="Proteomes" id="UP001324427">
    <property type="component" value="Unassembled WGS sequence"/>
</dbReference>
<dbReference type="PANTHER" id="PTHR11081">
    <property type="entry name" value="FLAP ENDONUCLEASE FAMILY MEMBER"/>
    <property type="match status" value="1"/>
</dbReference>
<dbReference type="PANTHER" id="PTHR11081:SF62">
    <property type="entry name" value="XPG-I DOMAIN-CONTAINING PROTEIN"/>
    <property type="match status" value="1"/>
</dbReference>
<feature type="region of interest" description="Disordered" evidence="1">
    <location>
        <begin position="352"/>
        <end position="374"/>
    </location>
</feature>
<dbReference type="GO" id="GO:0017108">
    <property type="term" value="F:5'-flap endonuclease activity"/>
    <property type="evidence" value="ECO:0007669"/>
    <property type="project" value="TreeGrafter"/>
</dbReference>
<dbReference type="SUPFAM" id="SSF47807">
    <property type="entry name" value="5' to 3' exonuclease, C-terminal subdomain"/>
    <property type="match status" value="1"/>
</dbReference>
<name>A0AAV9J2T5_9PEZI</name>
<dbReference type="PRINTS" id="PR00853">
    <property type="entry name" value="XPGRADSUPER"/>
</dbReference>
<dbReference type="Gene3D" id="3.40.50.1010">
    <property type="entry name" value="5'-nuclease"/>
    <property type="match status" value="2"/>
</dbReference>
<dbReference type="InterPro" id="IPR006084">
    <property type="entry name" value="XPG/Rad2"/>
</dbReference>
<dbReference type="Pfam" id="PF00867">
    <property type="entry name" value="XPG_I"/>
    <property type="match status" value="1"/>
</dbReference>
<evidence type="ECO:0000313" key="3">
    <source>
        <dbReference type="EMBL" id="KAK4539159.1"/>
    </source>
</evidence>
<feature type="non-terminal residue" evidence="3">
    <location>
        <position position="1"/>
    </location>
</feature>
<comment type="caution">
    <text evidence="3">The sequence shown here is derived from an EMBL/GenBank/DDBJ whole genome shotgun (WGS) entry which is preliminary data.</text>
</comment>
<dbReference type="SMART" id="SM00484">
    <property type="entry name" value="XPGI"/>
    <property type="match status" value="1"/>
</dbReference>
<evidence type="ECO:0000256" key="1">
    <source>
        <dbReference type="SAM" id="MobiDB-lite"/>
    </source>
</evidence>
<sequence length="619" mass="68599">HKRPLRIAVDEACWRFTNLTPEQVQKIRDGEPAANPVERTFLFRALRLMKLNIQLLFVGDGMRKPWKRGKGSGGRVDQELIKLSHQLFDHLKIPHHQAPGEAEAKCAALQQRGIVDAVWSDDGDAFMFGCRTLIKQHKHGKDRVNDYVKVFTAESIAERLDMDQDSFVLFAMLSGGDYDTQGLKGCGPQIAKLVARREYGVARAACHVKQDQLPVWREALQKTLGLCGRGMDVPITVPDYKALGHYREPAVSTPEQLDNLRGLRQGWERPIDQTKLRVFLRLRFNFDTKSFLKHIAPLYLTRALARTTAELRVENLQYAIQLKRTRKPKEGEAAPPKTEVKVTFCPVPAIGIDLSQQPPEEDWSKRVEKDGTPYDPVQNVECEVLSCLLRHGLPERALETVPTPARRKRKSEEDPAESSQPKKRKTKAKTAAEDGADDELPEMGPAPTVPTAKKRGRPKKDASTDAPPKPPRKRVKKAVAAQTTVEKPPSPPPATFRLPRGYVPPPAHEVPTVLTLDDSSSESEAEAEVSHHSSTPTSVPLAVSPNPLFVSPIKAVINPLVPGESISRNTLRDLWAASGMFDKPPLQPGRVTAGLATSTPAPSRCRAVIASTHVVIDLI</sequence>
<feature type="compositionally biased region" description="Basic and acidic residues" evidence="1">
    <location>
        <begin position="362"/>
        <end position="372"/>
    </location>
</feature>
<reference evidence="3 4" key="1">
    <citation type="submission" date="2021-11" db="EMBL/GenBank/DDBJ databases">
        <title>Black yeast isolated from Biological Soil Crust.</title>
        <authorList>
            <person name="Kurbessoian T."/>
        </authorList>
    </citation>
    <scope>NUCLEOTIDE SEQUENCE [LARGE SCALE GENOMIC DNA]</scope>
    <source>
        <strain evidence="3 4">CCFEE 5522</strain>
    </source>
</reference>
<accession>A0AAV9J2T5</accession>
<dbReference type="SUPFAM" id="SSF88723">
    <property type="entry name" value="PIN domain-like"/>
    <property type="match status" value="1"/>
</dbReference>
<dbReference type="CDD" id="cd09870">
    <property type="entry name" value="PIN_YEN1"/>
    <property type="match status" value="1"/>
</dbReference>
<evidence type="ECO:0000259" key="2">
    <source>
        <dbReference type="SMART" id="SM00484"/>
    </source>
</evidence>
<organism evidence="3 4">
    <name type="scientific">Oleoguttula mirabilis</name>
    <dbReference type="NCBI Taxonomy" id="1507867"/>
    <lineage>
        <taxon>Eukaryota</taxon>
        <taxon>Fungi</taxon>
        <taxon>Dikarya</taxon>
        <taxon>Ascomycota</taxon>
        <taxon>Pezizomycotina</taxon>
        <taxon>Dothideomycetes</taxon>
        <taxon>Dothideomycetidae</taxon>
        <taxon>Mycosphaerellales</taxon>
        <taxon>Teratosphaeriaceae</taxon>
        <taxon>Oleoguttula</taxon>
    </lineage>
</organism>
<dbReference type="InterPro" id="IPR006086">
    <property type="entry name" value="XPG-I_dom"/>
</dbReference>
<feature type="region of interest" description="Disordered" evidence="1">
    <location>
        <begin position="398"/>
        <end position="500"/>
    </location>
</feature>
<feature type="domain" description="XPG-I" evidence="2">
    <location>
        <begin position="89"/>
        <end position="162"/>
    </location>
</feature>
<dbReference type="AlphaFoldDB" id="A0AAV9J2T5"/>
<feature type="region of interest" description="Disordered" evidence="1">
    <location>
        <begin position="515"/>
        <end position="539"/>
    </location>
</feature>
<dbReference type="InterPro" id="IPR029060">
    <property type="entry name" value="PIN-like_dom_sf"/>
</dbReference>
<protein>
    <recommendedName>
        <fullName evidence="2">XPG-I domain-containing protein</fullName>
    </recommendedName>
</protein>
<evidence type="ECO:0000313" key="4">
    <source>
        <dbReference type="Proteomes" id="UP001324427"/>
    </source>
</evidence>
<keyword evidence="4" id="KW-1185">Reference proteome</keyword>
<proteinExistence type="predicted"/>
<dbReference type="EMBL" id="JAVFHQ010000116">
    <property type="protein sequence ID" value="KAK4539159.1"/>
    <property type="molecule type" value="Genomic_DNA"/>
</dbReference>
<dbReference type="GO" id="GO:0006281">
    <property type="term" value="P:DNA repair"/>
    <property type="evidence" value="ECO:0007669"/>
    <property type="project" value="UniProtKB-ARBA"/>
</dbReference>
<gene>
    <name evidence="3" type="ORF">LTR36_001196</name>
</gene>